<evidence type="ECO:0000256" key="8">
    <source>
        <dbReference type="PROSITE-ProRule" id="PRU00169"/>
    </source>
</evidence>
<dbReference type="PRINTS" id="PR00344">
    <property type="entry name" value="BCTRLSENSOR"/>
</dbReference>
<proteinExistence type="predicted"/>
<dbReference type="EMBL" id="JAJMLW010000001">
    <property type="protein sequence ID" value="MCI2241115.1"/>
    <property type="molecule type" value="Genomic_DNA"/>
</dbReference>
<dbReference type="Pfam" id="PF00072">
    <property type="entry name" value="Response_reg"/>
    <property type="match status" value="1"/>
</dbReference>
<dbReference type="InterPro" id="IPR036890">
    <property type="entry name" value="HATPase_C_sf"/>
</dbReference>
<feature type="region of interest" description="Disordered" evidence="9">
    <location>
        <begin position="626"/>
        <end position="650"/>
    </location>
</feature>
<gene>
    <name evidence="12" type="ORF">LPT13_01955</name>
</gene>
<evidence type="ECO:0000256" key="2">
    <source>
        <dbReference type="ARBA" id="ARBA00004236"/>
    </source>
</evidence>
<dbReference type="InterPro" id="IPR003594">
    <property type="entry name" value="HATPase_dom"/>
</dbReference>
<evidence type="ECO:0000313" key="12">
    <source>
        <dbReference type="EMBL" id="MCI2241115.1"/>
    </source>
</evidence>
<feature type="domain" description="Response regulatory" evidence="11">
    <location>
        <begin position="655"/>
        <end position="776"/>
    </location>
</feature>
<comment type="caution">
    <text evidence="12">The sequence shown here is derived from an EMBL/GenBank/DDBJ whole genome shotgun (WGS) entry which is preliminary data.</text>
</comment>
<evidence type="ECO:0000256" key="7">
    <source>
        <dbReference type="ARBA" id="ARBA00023012"/>
    </source>
</evidence>
<dbReference type="CDD" id="cd00082">
    <property type="entry name" value="HisKA"/>
    <property type="match status" value="1"/>
</dbReference>
<evidence type="ECO:0000256" key="9">
    <source>
        <dbReference type="SAM" id="MobiDB-lite"/>
    </source>
</evidence>
<dbReference type="Gene3D" id="3.40.50.2300">
    <property type="match status" value="1"/>
</dbReference>
<evidence type="ECO:0000256" key="5">
    <source>
        <dbReference type="ARBA" id="ARBA00022679"/>
    </source>
</evidence>
<dbReference type="Pfam" id="PF00512">
    <property type="entry name" value="HisKA"/>
    <property type="match status" value="1"/>
</dbReference>
<feature type="domain" description="Histidine kinase" evidence="10">
    <location>
        <begin position="398"/>
        <end position="622"/>
    </location>
</feature>
<dbReference type="Gene3D" id="3.30.565.10">
    <property type="entry name" value="Histidine kinase-like ATPase, C-terminal domain"/>
    <property type="match status" value="1"/>
</dbReference>
<sequence>MEQLLEFCHRVFDRSPVAFAVARVYLDEEGTGAADIGYVYLNAAMADLTSQRPDDLTGQTIYGLWPDGDRTWLPRFYRTAYEGQPLEFDAVSDILEEFQHIVVFPIEEGLCGFVVENVSDWMEPVRSSLENAEAGLFFYDMDSRAVQLTPATCERYGLRRTYASVVSFCEENFGPACGDDVRRQMIDFRNNGGSLFYEGELADGRWLRISVAHAGHSSMFAFGFVEDITHHKMLEAANERRLTIIDSLSRENYALYLANLERDTMEPYRIRESAPDTARYMLADARSYQQGFTRYIDTYVHPADRDQVRATLLMPNVRQLLDALDGEASVTYRRILADDTEYMQMRVLALSSRNDEVVIAARDVSAESREQMRQKALLQDALALAQHASSAKSTFLANMSHDIRTPMNAITGFANIALGHLDDPARVKDCLEKIHGASNHLLSLINDILDMSRIESGKVAIAEEPISLAALADELRDLFDSQAHERDIDLTIDFSAIADADVYGDALRLSQILVNIIGNALKFTDPGGTVLVRGRQRRGAPTGYGSYELSVKDTGRGMGADFIGRVFEPFERETVAGAAKVEGTGLGMPITKNLVDMMGGSIAVESEPGVGSEFVVTLELRLQEGGGAAGAPREAGATAGDGAPRRDPGRFRGKRVLVADDDDLSREILQEILREQGFFVDAAEDGAAALAQVAASEPFAYHALLMDMHMPGLDGAAATRAIRALDRDDVAVMPIIAVTADAFEEDRRAAMEAGMTVHVSKPIDLPRLLALLDDLL</sequence>
<comment type="subcellular location">
    <subcellularLocation>
        <location evidence="2">Cell membrane</location>
    </subcellularLocation>
</comment>
<dbReference type="SMART" id="SM00448">
    <property type="entry name" value="REC"/>
    <property type="match status" value="1"/>
</dbReference>
<dbReference type="PROSITE" id="PS50109">
    <property type="entry name" value="HIS_KIN"/>
    <property type="match status" value="1"/>
</dbReference>
<dbReference type="Gene3D" id="1.10.287.130">
    <property type="match status" value="1"/>
</dbReference>
<organism evidence="12 13">
    <name type="scientific">Adlercreutzia faecimuris</name>
    <dbReference type="NCBI Taxonomy" id="2897341"/>
    <lineage>
        <taxon>Bacteria</taxon>
        <taxon>Bacillati</taxon>
        <taxon>Actinomycetota</taxon>
        <taxon>Coriobacteriia</taxon>
        <taxon>Eggerthellales</taxon>
        <taxon>Eggerthellaceae</taxon>
        <taxon>Adlercreutzia</taxon>
    </lineage>
</organism>
<keyword evidence="5" id="KW-0808">Transferase</keyword>
<dbReference type="EC" id="2.7.13.3" evidence="3"/>
<dbReference type="SMART" id="SM00387">
    <property type="entry name" value="HATPase_c"/>
    <property type="match status" value="1"/>
</dbReference>
<dbReference type="PANTHER" id="PTHR43047:SF64">
    <property type="entry name" value="HISTIDINE KINASE CONTAINING CHEY-HOMOLOGOUS RECEIVER DOMAIN AND PAS DOMAIN-RELATED"/>
    <property type="match status" value="1"/>
</dbReference>
<keyword evidence="4 8" id="KW-0597">Phosphoprotein</keyword>
<dbReference type="Gene3D" id="3.30.450.20">
    <property type="entry name" value="PAS domain"/>
    <property type="match status" value="1"/>
</dbReference>
<keyword evidence="13" id="KW-1185">Reference proteome</keyword>
<dbReference type="InterPro" id="IPR001789">
    <property type="entry name" value="Sig_transdc_resp-reg_receiver"/>
</dbReference>
<name>A0ABS9WE98_9ACTN</name>
<evidence type="ECO:0000256" key="1">
    <source>
        <dbReference type="ARBA" id="ARBA00000085"/>
    </source>
</evidence>
<dbReference type="RefSeq" id="WP_242162950.1">
    <property type="nucleotide sequence ID" value="NZ_JAJMLW010000001.1"/>
</dbReference>
<keyword evidence="6" id="KW-0418">Kinase</keyword>
<evidence type="ECO:0000259" key="11">
    <source>
        <dbReference type="PROSITE" id="PS50110"/>
    </source>
</evidence>
<dbReference type="CDD" id="cd17546">
    <property type="entry name" value="REC_hyHK_CKI1_RcsC-like"/>
    <property type="match status" value="1"/>
</dbReference>
<evidence type="ECO:0000256" key="3">
    <source>
        <dbReference type="ARBA" id="ARBA00012438"/>
    </source>
</evidence>
<keyword evidence="7" id="KW-0902">Two-component regulatory system</keyword>
<dbReference type="InterPro" id="IPR036097">
    <property type="entry name" value="HisK_dim/P_sf"/>
</dbReference>
<dbReference type="Proteomes" id="UP001430755">
    <property type="component" value="Unassembled WGS sequence"/>
</dbReference>
<protein>
    <recommendedName>
        <fullName evidence="3">histidine kinase</fullName>
        <ecNumber evidence="3">2.7.13.3</ecNumber>
    </recommendedName>
</protein>
<evidence type="ECO:0000313" key="13">
    <source>
        <dbReference type="Proteomes" id="UP001430755"/>
    </source>
</evidence>
<dbReference type="InterPro" id="IPR035965">
    <property type="entry name" value="PAS-like_dom_sf"/>
</dbReference>
<reference evidence="12" key="1">
    <citation type="submission" date="2021-11" db="EMBL/GenBank/DDBJ databases">
        <title>A Novel Adlercreutzia Species, isolated from a Allomyrina dichotoma larva feces.</title>
        <authorList>
            <person name="Suh M.K."/>
        </authorList>
    </citation>
    <scope>NUCLEOTIDE SEQUENCE</scope>
    <source>
        <strain evidence="12">JBNU-10</strain>
    </source>
</reference>
<dbReference type="InterPro" id="IPR005467">
    <property type="entry name" value="His_kinase_dom"/>
</dbReference>
<dbReference type="SUPFAM" id="SSF55785">
    <property type="entry name" value="PYP-like sensor domain (PAS domain)"/>
    <property type="match status" value="1"/>
</dbReference>
<dbReference type="SUPFAM" id="SSF52172">
    <property type="entry name" value="CheY-like"/>
    <property type="match status" value="1"/>
</dbReference>
<evidence type="ECO:0000256" key="6">
    <source>
        <dbReference type="ARBA" id="ARBA00022777"/>
    </source>
</evidence>
<dbReference type="InterPro" id="IPR003661">
    <property type="entry name" value="HisK_dim/P_dom"/>
</dbReference>
<accession>A0ABS9WE98</accession>
<dbReference type="SUPFAM" id="SSF47384">
    <property type="entry name" value="Homodimeric domain of signal transducing histidine kinase"/>
    <property type="match status" value="1"/>
</dbReference>
<comment type="catalytic activity">
    <reaction evidence="1">
        <text>ATP + protein L-histidine = ADP + protein N-phospho-L-histidine.</text>
        <dbReference type="EC" id="2.7.13.3"/>
    </reaction>
</comment>
<feature type="modified residue" description="4-aspartylphosphate" evidence="8">
    <location>
        <position position="707"/>
    </location>
</feature>
<dbReference type="PANTHER" id="PTHR43047">
    <property type="entry name" value="TWO-COMPONENT HISTIDINE PROTEIN KINASE"/>
    <property type="match status" value="1"/>
</dbReference>
<dbReference type="InterPro" id="IPR011006">
    <property type="entry name" value="CheY-like_superfamily"/>
</dbReference>
<feature type="compositionally biased region" description="Low complexity" evidence="9">
    <location>
        <begin position="630"/>
        <end position="640"/>
    </location>
</feature>
<dbReference type="PROSITE" id="PS50110">
    <property type="entry name" value="RESPONSE_REGULATORY"/>
    <property type="match status" value="1"/>
</dbReference>
<evidence type="ECO:0000256" key="4">
    <source>
        <dbReference type="ARBA" id="ARBA00022553"/>
    </source>
</evidence>
<dbReference type="Pfam" id="PF02518">
    <property type="entry name" value="HATPase_c"/>
    <property type="match status" value="1"/>
</dbReference>
<dbReference type="SMART" id="SM00388">
    <property type="entry name" value="HisKA"/>
    <property type="match status" value="1"/>
</dbReference>
<dbReference type="SUPFAM" id="SSF55874">
    <property type="entry name" value="ATPase domain of HSP90 chaperone/DNA topoisomerase II/histidine kinase"/>
    <property type="match status" value="1"/>
</dbReference>
<dbReference type="InterPro" id="IPR004358">
    <property type="entry name" value="Sig_transdc_His_kin-like_C"/>
</dbReference>
<evidence type="ECO:0000259" key="10">
    <source>
        <dbReference type="PROSITE" id="PS50109"/>
    </source>
</evidence>